<keyword evidence="1" id="KW-0175">Coiled coil</keyword>
<reference evidence="2" key="1">
    <citation type="submission" date="2020-02" db="EMBL/GenBank/DDBJ databases">
        <authorList>
            <person name="Meier V. D."/>
        </authorList>
    </citation>
    <scope>NUCLEOTIDE SEQUENCE</scope>
    <source>
        <strain evidence="2">AVDCRST_MAG92</strain>
    </source>
</reference>
<evidence type="ECO:0000256" key="1">
    <source>
        <dbReference type="SAM" id="Coils"/>
    </source>
</evidence>
<gene>
    <name evidence="2" type="ORF">AVDCRST_MAG92-1758</name>
</gene>
<accession>A0A6J4I991</accession>
<protein>
    <submittedName>
        <fullName evidence="2">Uncharacterized protein</fullName>
    </submittedName>
</protein>
<dbReference type="AlphaFoldDB" id="A0A6J4I991"/>
<name>A0A6J4I991_9CYAN</name>
<organism evidence="2">
    <name type="scientific">uncultured Coleofasciculus sp</name>
    <dbReference type="NCBI Taxonomy" id="1267456"/>
    <lineage>
        <taxon>Bacteria</taxon>
        <taxon>Bacillati</taxon>
        <taxon>Cyanobacteriota</taxon>
        <taxon>Cyanophyceae</taxon>
        <taxon>Coleofasciculales</taxon>
        <taxon>Coleofasciculaceae</taxon>
        <taxon>Coleofasciculus</taxon>
        <taxon>environmental samples</taxon>
    </lineage>
</organism>
<evidence type="ECO:0000313" key="2">
    <source>
        <dbReference type="EMBL" id="CAA9245590.1"/>
    </source>
</evidence>
<dbReference type="EMBL" id="CADCTM010000260">
    <property type="protein sequence ID" value="CAA9245590.1"/>
    <property type="molecule type" value="Genomic_DNA"/>
</dbReference>
<proteinExistence type="predicted"/>
<feature type="coiled-coil region" evidence="1">
    <location>
        <begin position="22"/>
        <end position="59"/>
    </location>
</feature>
<sequence length="60" mass="6765">MIKIVALFPLMKQTIAAQKATIDNSQEQAIQVENLIAEINALTARIKQLRQRYAVSIARK</sequence>